<evidence type="ECO:0000313" key="3">
    <source>
        <dbReference type="Proteomes" id="UP001205080"/>
    </source>
</evidence>
<dbReference type="Proteomes" id="UP001205080">
    <property type="component" value="Unassembled WGS sequence"/>
</dbReference>
<evidence type="ECO:0008006" key="4">
    <source>
        <dbReference type="Google" id="ProtNLM"/>
    </source>
</evidence>
<name>A0ABD4TQU1_9CORY</name>
<proteinExistence type="predicted"/>
<accession>A0ABD4TQU1</accession>
<evidence type="ECO:0000313" key="2">
    <source>
        <dbReference type="EMBL" id="MCQ4614680.1"/>
    </source>
</evidence>
<gene>
    <name evidence="2" type="ORF">KBX22_08055</name>
</gene>
<organism evidence="2 3">
    <name type="scientific">Corynebacterium pseudogenitalium</name>
    <dbReference type="NCBI Taxonomy" id="38303"/>
    <lineage>
        <taxon>Bacteria</taxon>
        <taxon>Bacillati</taxon>
        <taxon>Actinomycetota</taxon>
        <taxon>Actinomycetes</taxon>
        <taxon>Mycobacteriales</taxon>
        <taxon>Corynebacteriaceae</taxon>
        <taxon>Corynebacterium</taxon>
    </lineage>
</organism>
<protein>
    <recommendedName>
        <fullName evidence="4">Sortase</fullName>
    </recommendedName>
</protein>
<comment type="caution">
    <text evidence="2">The sequence shown here is derived from an EMBL/GenBank/DDBJ whole genome shotgun (WGS) entry which is preliminary data.</text>
</comment>
<reference evidence="2 3" key="1">
    <citation type="submission" date="2021-04" db="EMBL/GenBank/DDBJ databases">
        <title>Corynebacterium genitalium sp. nov. and Corynebacterium genitalium sp. nov., two new species of the genus Corynebacterium.</title>
        <authorList>
            <person name="Jaen-Luchoro D."/>
            <person name="Pinyeiro-Iglesias B."/>
            <person name="Al-Shaer S."/>
            <person name="Karlsson R."/>
            <person name="Gonzales-Siles L."/>
            <person name="Cardew S."/>
            <person name="Jensie-Markopolous S."/>
            <person name="Ohlen M."/>
            <person name="Inganas E."/>
            <person name="Moore E.R.B."/>
        </authorList>
    </citation>
    <scope>NUCLEOTIDE SEQUENCE [LARGE SCALE GENOMIC DNA]</scope>
    <source>
        <strain evidence="2 3">CCUG 55013</strain>
    </source>
</reference>
<dbReference type="AlphaFoldDB" id="A0ABD4TQU1"/>
<evidence type="ECO:0000256" key="1">
    <source>
        <dbReference type="SAM" id="MobiDB-lite"/>
    </source>
</evidence>
<dbReference type="EMBL" id="JAGPYW010000008">
    <property type="protein sequence ID" value="MCQ4614680.1"/>
    <property type="molecule type" value="Genomic_DNA"/>
</dbReference>
<feature type="region of interest" description="Disordered" evidence="1">
    <location>
        <begin position="1"/>
        <end position="28"/>
    </location>
</feature>
<sequence length="207" mass="21829">MALVSLPVRCGKEEPAPAPEPPAEDPAALGQSQPLEMFIPSVGLRAQFEDGPCRVRADALDPATLDKACVYTASDKPYSLPGPGAEDLVVVAGHTGAGVHGVFDQLFDGSSDQHTIRVGDMLYLRTADSEAAGGKWLSYRATDLHDPVKEVMAGDADIWGDGPRPGRLLTISCIQPRNILADSVRNAVIGWQFASVLDAPPTDTGAK</sequence>